<dbReference type="EMBL" id="JAVRRG010000039">
    <property type="protein sequence ID" value="KAK5093816.1"/>
    <property type="molecule type" value="Genomic_DNA"/>
</dbReference>
<feature type="region of interest" description="Disordered" evidence="1">
    <location>
        <begin position="36"/>
        <end position="117"/>
    </location>
</feature>
<proteinExistence type="predicted"/>
<feature type="compositionally biased region" description="Low complexity" evidence="1">
    <location>
        <begin position="58"/>
        <end position="71"/>
    </location>
</feature>
<evidence type="ECO:0000313" key="3">
    <source>
        <dbReference type="Proteomes" id="UP001345013"/>
    </source>
</evidence>
<gene>
    <name evidence="2" type="ORF">LTR24_004011</name>
</gene>
<sequence>MGYSHLLFPSIIPQPATGPGHAIASRHYIAAMQLTQLKADSDRSRAPRPRQRRRDTKVSPPSVAVKAKPVPQVRKDQDGAKVKAAKKVEAQQPKAKTTLRSERLRRIKTAREAEGRR</sequence>
<feature type="compositionally biased region" description="Basic residues" evidence="1">
    <location>
        <begin position="46"/>
        <end position="55"/>
    </location>
</feature>
<evidence type="ECO:0000256" key="1">
    <source>
        <dbReference type="SAM" id="MobiDB-lite"/>
    </source>
</evidence>
<accession>A0ABR0KDA1</accession>
<feature type="compositionally biased region" description="Basic and acidic residues" evidence="1">
    <location>
        <begin position="73"/>
        <end position="89"/>
    </location>
</feature>
<reference evidence="2 3" key="1">
    <citation type="submission" date="2023-08" db="EMBL/GenBank/DDBJ databases">
        <title>Black Yeasts Isolated from many extreme environments.</title>
        <authorList>
            <person name="Coleine C."/>
            <person name="Stajich J.E."/>
            <person name="Selbmann L."/>
        </authorList>
    </citation>
    <scope>NUCLEOTIDE SEQUENCE [LARGE SCALE GENOMIC DNA]</scope>
    <source>
        <strain evidence="2 3">CCFEE 5885</strain>
    </source>
</reference>
<protein>
    <submittedName>
        <fullName evidence="2">Uncharacterized protein</fullName>
    </submittedName>
</protein>
<dbReference type="Proteomes" id="UP001345013">
    <property type="component" value="Unassembled WGS sequence"/>
</dbReference>
<keyword evidence="3" id="KW-1185">Reference proteome</keyword>
<feature type="compositionally biased region" description="Basic and acidic residues" evidence="1">
    <location>
        <begin position="99"/>
        <end position="117"/>
    </location>
</feature>
<name>A0ABR0KDA1_9EURO</name>
<evidence type="ECO:0000313" key="2">
    <source>
        <dbReference type="EMBL" id="KAK5093816.1"/>
    </source>
</evidence>
<organism evidence="2 3">
    <name type="scientific">Lithohypha guttulata</name>
    <dbReference type="NCBI Taxonomy" id="1690604"/>
    <lineage>
        <taxon>Eukaryota</taxon>
        <taxon>Fungi</taxon>
        <taxon>Dikarya</taxon>
        <taxon>Ascomycota</taxon>
        <taxon>Pezizomycotina</taxon>
        <taxon>Eurotiomycetes</taxon>
        <taxon>Chaetothyriomycetidae</taxon>
        <taxon>Chaetothyriales</taxon>
        <taxon>Trichomeriaceae</taxon>
        <taxon>Lithohypha</taxon>
    </lineage>
</organism>
<comment type="caution">
    <text evidence="2">The sequence shown here is derived from an EMBL/GenBank/DDBJ whole genome shotgun (WGS) entry which is preliminary data.</text>
</comment>